<feature type="region of interest" description="Disordered" evidence="1">
    <location>
        <begin position="1"/>
        <end position="37"/>
    </location>
</feature>
<gene>
    <name evidence="2" type="ORF">E3N88_04960</name>
</gene>
<keyword evidence="3" id="KW-1185">Reference proteome</keyword>
<dbReference type="AlphaFoldDB" id="A0A5N6PWE9"/>
<comment type="caution">
    <text evidence="2">The sequence shown here is derived from an EMBL/GenBank/DDBJ whole genome shotgun (WGS) entry which is preliminary data.</text>
</comment>
<dbReference type="EMBL" id="SZYD01000002">
    <property type="protein sequence ID" value="KAD7117692.1"/>
    <property type="molecule type" value="Genomic_DNA"/>
</dbReference>
<sequence>MTRGGKRKQSSFGMDNNKDQNGKNPRKHPYEYELTEEDKQKIQDIVEQVYAQESKRLRPSSSRGPWDWYPTTLAVWAREERVPKLPLLEILHKMKRIETSSVAEDFCSTEVPLNRFRATQVNPTVSQGTTAEAVCTAGVNRKPEMLPETRVFSSSTRNRSL</sequence>
<reference evidence="2 3" key="1">
    <citation type="submission" date="2019-05" db="EMBL/GenBank/DDBJ databases">
        <title>Mikania micrantha, genome provides insights into the molecular mechanism of rapid growth.</title>
        <authorList>
            <person name="Liu B."/>
        </authorList>
    </citation>
    <scope>NUCLEOTIDE SEQUENCE [LARGE SCALE GENOMIC DNA]</scope>
    <source>
        <strain evidence="2">NLD-2019</strain>
        <tissue evidence="2">Leaf</tissue>
    </source>
</reference>
<evidence type="ECO:0000313" key="2">
    <source>
        <dbReference type="EMBL" id="KAD7117692.1"/>
    </source>
</evidence>
<name>A0A5N6PWE9_9ASTR</name>
<dbReference type="Proteomes" id="UP000326396">
    <property type="component" value="Linkage Group LG10"/>
</dbReference>
<evidence type="ECO:0000313" key="3">
    <source>
        <dbReference type="Proteomes" id="UP000326396"/>
    </source>
</evidence>
<proteinExistence type="predicted"/>
<organism evidence="2 3">
    <name type="scientific">Mikania micrantha</name>
    <name type="common">bitter vine</name>
    <dbReference type="NCBI Taxonomy" id="192012"/>
    <lineage>
        <taxon>Eukaryota</taxon>
        <taxon>Viridiplantae</taxon>
        <taxon>Streptophyta</taxon>
        <taxon>Embryophyta</taxon>
        <taxon>Tracheophyta</taxon>
        <taxon>Spermatophyta</taxon>
        <taxon>Magnoliopsida</taxon>
        <taxon>eudicotyledons</taxon>
        <taxon>Gunneridae</taxon>
        <taxon>Pentapetalae</taxon>
        <taxon>asterids</taxon>
        <taxon>campanulids</taxon>
        <taxon>Asterales</taxon>
        <taxon>Asteraceae</taxon>
        <taxon>Asteroideae</taxon>
        <taxon>Heliantheae alliance</taxon>
        <taxon>Eupatorieae</taxon>
        <taxon>Mikania</taxon>
    </lineage>
</organism>
<evidence type="ECO:0000256" key="1">
    <source>
        <dbReference type="SAM" id="MobiDB-lite"/>
    </source>
</evidence>
<protein>
    <submittedName>
        <fullName evidence="2">Uncharacterized protein</fullName>
    </submittedName>
</protein>
<accession>A0A5N6PWE9</accession>